<name>A0A3G1A810_9CREN</name>
<gene>
    <name evidence="1" type="ORF">TCARB_1227</name>
</gene>
<dbReference type="STRING" id="697581.TCARB_1227"/>
<evidence type="ECO:0000313" key="2">
    <source>
        <dbReference type="Proteomes" id="UP000266720"/>
    </source>
</evidence>
<proteinExistence type="predicted"/>
<protein>
    <submittedName>
        <fullName evidence="1">Uncharacterized protein</fullName>
    </submittedName>
</protein>
<dbReference type="KEGG" id="tcb:TCARB_1227"/>
<dbReference type="EMBL" id="CP007493">
    <property type="protein sequence ID" value="AJB42275.1"/>
    <property type="molecule type" value="Genomic_DNA"/>
</dbReference>
<evidence type="ECO:0000313" key="1">
    <source>
        <dbReference type="EMBL" id="AJB42275.1"/>
    </source>
</evidence>
<sequence length="301" mass="34636">MEKSERIFNTYFKLIFVDDAMNQLEPTGIKKLEEANYSYGKAWRYQIEGIKGVYEVVQWDIQRSLLKINLPNLPVVEFSGPVFLLKYYPDPEEEVFEDFSVKEQILRLSAHFNYGKSPYPVLNSEEELDPTLFNIGIFYIVADDVLGIVRLGAYTQDRFISISQDGINLSNVLVVPPGGIDRNVPGWALTWNFLEKMAETYKKIMGKPYAAIGGVGKGKIWKCAQEKCFEEETESIRLKLFEIIFLASREERVLAVVDDQLESLTSNSSLSDLKTSFLWIDGKIKKDEDEEYTQLKDFLKK</sequence>
<accession>A0A3G1A810</accession>
<reference evidence="2" key="1">
    <citation type="book" date="2010" name="EXTREMOPHILES" publisher="0:0-0">
        <title>Complete genome sequences of ten hyperthermophilic archaea reveal their metabolic capabilities and possible ecological roles.</title>
        <editorList>
            <person name="?"/>
        </editorList>
        <authorList>
            <person name="Ravin N.V."/>
            <person name="Mardanov A.V."/>
            <person name="Bonch-Osmolovskaya E.A."/>
            <person name="Skryabin K.G."/>
        </authorList>
    </citation>
    <scope>NUCLEOTIDE SEQUENCE [LARGE SCALE GENOMIC DNA]</scope>
    <source>
        <strain evidence="2">1505</strain>
    </source>
</reference>
<dbReference type="AlphaFoldDB" id="A0A3G1A810"/>
<dbReference type="Proteomes" id="UP000266720">
    <property type="component" value="Chromosome"/>
</dbReference>
<organism evidence="1 2">
    <name type="scientific">Thermofilum adornatum 1505</name>
    <dbReference type="NCBI Taxonomy" id="697581"/>
    <lineage>
        <taxon>Archaea</taxon>
        <taxon>Thermoproteota</taxon>
        <taxon>Thermoprotei</taxon>
        <taxon>Thermofilales</taxon>
        <taxon>Thermofilaceae</taxon>
        <taxon>Thermofilum</taxon>
    </lineage>
</organism>